<dbReference type="PROSITE" id="PS50937">
    <property type="entry name" value="HTH_MERR_2"/>
    <property type="match status" value="1"/>
</dbReference>
<evidence type="ECO:0000256" key="1">
    <source>
        <dbReference type="ARBA" id="ARBA00023125"/>
    </source>
</evidence>
<dbReference type="PANTHER" id="PTHR30204:SF97">
    <property type="entry name" value="MERR FAMILY REGULATORY PROTEIN"/>
    <property type="match status" value="1"/>
</dbReference>
<keyword evidence="4" id="KW-1185">Reference proteome</keyword>
<evidence type="ECO:0000313" key="3">
    <source>
        <dbReference type="EMBL" id="GAA2157114.1"/>
    </source>
</evidence>
<keyword evidence="1" id="KW-0238">DNA-binding</keyword>
<dbReference type="SUPFAM" id="SSF55136">
    <property type="entry name" value="Probable bacterial effector-binding domain"/>
    <property type="match status" value="1"/>
</dbReference>
<dbReference type="InterPro" id="IPR009061">
    <property type="entry name" value="DNA-bd_dom_put_sf"/>
</dbReference>
<comment type="caution">
    <text evidence="3">The sequence shown here is derived from an EMBL/GenBank/DDBJ whole genome shotgun (WGS) entry which is preliminary data.</text>
</comment>
<protein>
    <submittedName>
        <fullName evidence="3">MerR family transcriptional regulator</fullName>
    </submittedName>
</protein>
<evidence type="ECO:0000313" key="4">
    <source>
        <dbReference type="Proteomes" id="UP001422759"/>
    </source>
</evidence>
<accession>A0ABN3AAK5</accession>
<dbReference type="Pfam" id="PF13411">
    <property type="entry name" value="MerR_1"/>
    <property type="match status" value="1"/>
</dbReference>
<dbReference type="Gene3D" id="3.20.80.10">
    <property type="entry name" value="Regulatory factor, effector binding domain"/>
    <property type="match status" value="1"/>
</dbReference>
<evidence type="ECO:0000259" key="2">
    <source>
        <dbReference type="PROSITE" id="PS50937"/>
    </source>
</evidence>
<dbReference type="PANTHER" id="PTHR30204">
    <property type="entry name" value="REDOX-CYCLING DRUG-SENSING TRANSCRIPTIONAL ACTIVATOR SOXR"/>
    <property type="match status" value="1"/>
</dbReference>
<reference evidence="4" key="1">
    <citation type="journal article" date="2019" name="Int. J. Syst. Evol. Microbiol.">
        <title>The Global Catalogue of Microorganisms (GCM) 10K type strain sequencing project: providing services to taxonomists for standard genome sequencing and annotation.</title>
        <authorList>
            <consortium name="The Broad Institute Genomics Platform"/>
            <consortium name="The Broad Institute Genome Sequencing Center for Infectious Disease"/>
            <person name="Wu L."/>
            <person name="Ma J."/>
        </authorList>
    </citation>
    <scope>NUCLEOTIDE SEQUENCE [LARGE SCALE GENOMIC DNA]</scope>
    <source>
        <strain evidence="4">JCM 14560</strain>
    </source>
</reference>
<sequence length="280" mass="30982">MDRTKLLPIGQFAQATGLTITALRHYDASAVLAPDRTDPVSGYRYYRRDQVETGQLVSGLRQLGLPIDQIREVLEHRSAGRDFAVELWAHIEAAQQRVDKQRMVLRQLLTRSTEGDLMSHRVTVRRARPVHALTYRAEIDSAGFDQFVRTAFQSLYTVAGAAPLAFNAPAFLRYHGRLTDEGTTLVEACLPFRADAAQPGDLPEPMYVLDVAETMFAGVVLQGAESGYPQILAAYDAVADWIAAHGFDFAGPAYETYQQWCGEQGHADNTLEIGWPIDGA</sequence>
<gene>
    <name evidence="3" type="ORF">GCM10009760_58890</name>
</gene>
<dbReference type="InterPro" id="IPR000551">
    <property type="entry name" value="MerR-type_HTH_dom"/>
</dbReference>
<dbReference type="RefSeq" id="WP_344469165.1">
    <property type="nucleotide sequence ID" value="NZ_BAAANT010000057.1"/>
</dbReference>
<dbReference type="SMART" id="SM00422">
    <property type="entry name" value="HTH_MERR"/>
    <property type="match status" value="1"/>
</dbReference>
<dbReference type="Proteomes" id="UP001422759">
    <property type="component" value="Unassembled WGS sequence"/>
</dbReference>
<dbReference type="Gene3D" id="1.10.1660.10">
    <property type="match status" value="1"/>
</dbReference>
<dbReference type="InterPro" id="IPR047057">
    <property type="entry name" value="MerR_fam"/>
</dbReference>
<feature type="domain" description="HTH merR-type" evidence="2">
    <location>
        <begin position="6"/>
        <end position="76"/>
    </location>
</feature>
<dbReference type="InterPro" id="IPR011256">
    <property type="entry name" value="Reg_factor_effector_dom_sf"/>
</dbReference>
<dbReference type="EMBL" id="BAAANT010000057">
    <property type="protein sequence ID" value="GAA2157114.1"/>
    <property type="molecule type" value="Genomic_DNA"/>
</dbReference>
<dbReference type="SUPFAM" id="SSF46955">
    <property type="entry name" value="Putative DNA-binding domain"/>
    <property type="match status" value="1"/>
</dbReference>
<organism evidence="3 4">
    <name type="scientific">Kitasatospora kazusensis</name>
    <dbReference type="NCBI Taxonomy" id="407974"/>
    <lineage>
        <taxon>Bacteria</taxon>
        <taxon>Bacillati</taxon>
        <taxon>Actinomycetota</taxon>
        <taxon>Actinomycetes</taxon>
        <taxon>Kitasatosporales</taxon>
        <taxon>Streptomycetaceae</taxon>
        <taxon>Kitasatospora</taxon>
    </lineage>
</organism>
<proteinExistence type="predicted"/>
<name>A0ABN3AAK5_9ACTN</name>